<gene>
    <name evidence="3" type="ORF">L228DRAFT_9689</name>
</gene>
<feature type="coiled-coil region" evidence="1">
    <location>
        <begin position="347"/>
        <end position="492"/>
    </location>
</feature>
<accession>A0A165JJ13</accession>
<name>A0A165JJ13_XYLHT</name>
<sequence>MNPASGAPKQGSRWGNLFQQAVAGVESRLDTILAPDDERGEHSACQPGALDNAEQSPRDDGPPFFTTYENKATRGNFNVSLGDQRNDRLQARLARAVAAKNSRAFGPESSPSLSSVTSRAASPSIPRENLINDTEETHRNEPQPWLSETVTFGNKDSQPSPDDVENSLHHVGDSSIQVPIPKTSIQLPASSALSRQVPGMGASNIPQKPENMEQESDLPGASPSVHAVMSSFSSTSNQTEHLYNLPEDYDAIIARMRGDYESLKLEQQEESVRYQERIDALQSKLQYLAKESAQSARLTADSAPPGSLNRKLAESEERIALLLEEGQKLSIAEFRYLSTIKKLRAKIAEREKHISEEHLKLDQAERRARDAAEAARRAENAERRALERLKRNPTTEKAIDELKIERDGALSTLADVKAQLTDAMAQLKHTESREENSEQLKAERELISQLREDVERLRAEKEKNDRKLTTEIDELKARLQEQKTMASSKEFELRHEQTSCQSRRSLLQCQWRRSSESLPPNRNTPDSIRRCW</sequence>
<dbReference type="AlphaFoldDB" id="A0A165JJ13"/>
<keyword evidence="4" id="KW-1185">Reference proteome</keyword>
<dbReference type="STRING" id="1328760.A0A165JJ13"/>
<dbReference type="GO" id="GO:0005794">
    <property type="term" value="C:Golgi apparatus"/>
    <property type="evidence" value="ECO:0007669"/>
    <property type="project" value="TreeGrafter"/>
</dbReference>
<evidence type="ECO:0000313" key="3">
    <source>
        <dbReference type="EMBL" id="KZF26305.1"/>
    </source>
</evidence>
<dbReference type="GeneID" id="28902160"/>
<dbReference type="OrthoDB" id="74178at2759"/>
<reference evidence="3 4" key="1">
    <citation type="journal article" date="2016" name="Fungal Biol.">
        <title>The genome of Xylona heveae provides a window into fungal endophytism.</title>
        <authorList>
            <person name="Gazis R."/>
            <person name="Kuo A."/>
            <person name="Riley R."/>
            <person name="LaButti K."/>
            <person name="Lipzen A."/>
            <person name="Lin J."/>
            <person name="Amirebrahimi M."/>
            <person name="Hesse C.N."/>
            <person name="Spatafora J.W."/>
            <person name="Henrissat B."/>
            <person name="Hainaut M."/>
            <person name="Grigoriev I.V."/>
            <person name="Hibbett D.S."/>
        </authorList>
    </citation>
    <scope>NUCLEOTIDE SEQUENCE [LARGE SCALE GENOMIC DNA]</scope>
    <source>
        <strain evidence="3 4">TC161</strain>
    </source>
</reference>
<feature type="compositionally biased region" description="Polar residues" evidence="2">
    <location>
        <begin position="513"/>
        <end position="526"/>
    </location>
</feature>
<dbReference type="PANTHER" id="PTHR46515:SF1">
    <property type="entry name" value="TATA ELEMENT MODULATORY FACTOR"/>
    <property type="match status" value="1"/>
</dbReference>
<evidence type="ECO:0000313" key="4">
    <source>
        <dbReference type="Proteomes" id="UP000076632"/>
    </source>
</evidence>
<dbReference type="InterPro" id="IPR022092">
    <property type="entry name" value="TMF_DNA-bd"/>
</dbReference>
<dbReference type="Pfam" id="PF12329">
    <property type="entry name" value="TMF_DNA_bd"/>
    <property type="match status" value="1"/>
</dbReference>
<proteinExistence type="predicted"/>
<feature type="region of interest" description="Disordered" evidence="2">
    <location>
        <begin position="31"/>
        <end position="71"/>
    </location>
</feature>
<dbReference type="GO" id="GO:0005783">
    <property type="term" value="C:endoplasmic reticulum"/>
    <property type="evidence" value="ECO:0007669"/>
    <property type="project" value="TreeGrafter"/>
</dbReference>
<protein>
    <submittedName>
        <fullName evidence="3">Uncharacterized protein</fullName>
    </submittedName>
</protein>
<feature type="region of interest" description="Disordered" evidence="2">
    <location>
        <begin position="513"/>
        <end position="532"/>
    </location>
</feature>
<feature type="region of interest" description="Disordered" evidence="2">
    <location>
        <begin position="99"/>
        <end position="169"/>
    </location>
</feature>
<organism evidence="3 4">
    <name type="scientific">Xylona heveae (strain CBS 132557 / TC161)</name>
    <dbReference type="NCBI Taxonomy" id="1328760"/>
    <lineage>
        <taxon>Eukaryota</taxon>
        <taxon>Fungi</taxon>
        <taxon>Dikarya</taxon>
        <taxon>Ascomycota</taxon>
        <taxon>Pezizomycotina</taxon>
        <taxon>Xylonomycetes</taxon>
        <taxon>Xylonales</taxon>
        <taxon>Xylonaceae</taxon>
        <taxon>Xylona</taxon>
    </lineage>
</organism>
<dbReference type="EMBL" id="KV407454">
    <property type="protein sequence ID" value="KZF26305.1"/>
    <property type="molecule type" value="Genomic_DNA"/>
</dbReference>
<feature type="compositionally biased region" description="Polar residues" evidence="2">
    <location>
        <begin position="146"/>
        <end position="160"/>
    </location>
</feature>
<dbReference type="Proteomes" id="UP000076632">
    <property type="component" value="Unassembled WGS sequence"/>
</dbReference>
<feature type="coiled-coil region" evidence="1">
    <location>
        <begin position="264"/>
        <end position="291"/>
    </location>
</feature>
<evidence type="ECO:0000256" key="2">
    <source>
        <dbReference type="SAM" id="MobiDB-lite"/>
    </source>
</evidence>
<dbReference type="PANTHER" id="PTHR46515">
    <property type="entry name" value="TATA ELEMENT MODULATORY FACTOR TMF1"/>
    <property type="match status" value="1"/>
</dbReference>
<dbReference type="InParanoid" id="A0A165JJ13"/>
<keyword evidence="1" id="KW-0175">Coiled coil</keyword>
<dbReference type="InterPro" id="IPR052602">
    <property type="entry name" value="Growth_transcription_reg"/>
</dbReference>
<evidence type="ECO:0000256" key="1">
    <source>
        <dbReference type="SAM" id="Coils"/>
    </source>
</evidence>
<dbReference type="RefSeq" id="XP_018191860.1">
    <property type="nucleotide sequence ID" value="XM_018337023.1"/>
</dbReference>
<feature type="compositionally biased region" description="Low complexity" evidence="2">
    <location>
        <begin position="99"/>
        <end position="124"/>
    </location>
</feature>
<feature type="region of interest" description="Disordered" evidence="2">
    <location>
        <begin position="196"/>
        <end position="222"/>
    </location>
</feature>